<feature type="region of interest" description="Disordered" evidence="1">
    <location>
        <begin position="1"/>
        <end position="67"/>
    </location>
</feature>
<reference evidence="4" key="1">
    <citation type="submission" date="2016-06" db="UniProtKB">
        <authorList>
            <consortium name="WormBaseParasite"/>
        </authorList>
    </citation>
    <scope>IDENTIFICATION</scope>
</reference>
<dbReference type="WBParaSite" id="SBAD_0001179201-mRNA-1">
    <property type="protein sequence ID" value="SBAD_0001179201-mRNA-1"/>
    <property type="gene ID" value="SBAD_0001179201"/>
</dbReference>
<dbReference type="Proteomes" id="UP000270296">
    <property type="component" value="Unassembled WGS sequence"/>
</dbReference>
<dbReference type="EMBL" id="UZAM01015604">
    <property type="protein sequence ID" value="VDP39803.1"/>
    <property type="molecule type" value="Genomic_DNA"/>
</dbReference>
<name>A0A183J6A8_9BILA</name>
<evidence type="ECO:0000256" key="1">
    <source>
        <dbReference type="SAM" id="MobiDB-lite"/>
    </source>
</evidence>
<evidence type="ECO:0000313" key="2">
    <source>
        <dbReference type="EMBL" id="VDP39803.1"/>
    </source>
</evidence>
<sequence>MHMVIAAMCMAPEAHRESSGEEDHDDGGSVSRISLSTFVTNRWPPRDDSNSPPLVSMHAAQAQAQPK</sequence>
<feature type="compositionally biased region" description="Polar residues" evidence="1">
    <location>
        <begin position="31"/>
        <end position="40"/>
    </location>
</feature>
<protein>
    <submittedName>
        <fullName evidence="4">Secreted protein</fullName>
    </submittedName>
</protein>
<evidence type="ECO:0000313" key="3">
    <source>
        <dbReference type="Proteomes" id="UP000270296"/>
    </source>
</evidence>
<reference evidence="2 3" key="2">
    <citation type="submission" date="2018-11" db="EMBL/GenBank/DDBJ databases">
        <authorList>
            <consortium name="Pathogen Informatics"/>
        </authorList>
    </citation>
    <scope>NUCLEOTIDE SEQUENCE [LARGE SCALE GENOMIC DNA]</scope>
</reference>
<evidence type="ECO:0000313" key="4">
    <source>
        <dbReference type="WBParaSite" id="SBAD_0001179201-mRNA-1"/>
    </source>
</evidence>
<organism evidence="4">
    <name type="scientific">Soboliphyme baturini</name>
    <dbReference type="NCBI Taxonomy" id="241478"/>
    <lineage>
        <taxon>Eukaryota</taxon>
        <taxon>Metazoa</taxon>
        <taxon>Ecdysozoa</taxon>
        <taxon>Nematoda</taxon>
        <taxon>Enoplea</taxon>
        <taxon>Dorylaimia</taxon>
        <taxon>Dioctophymatida</taxon>
        <taxon>Dioctophymatoidea</taxon>
        <taxon>Soboliphymatidae</taxon>
        <taxon>Soboliphyme</taxon>
    </lineage>
</organism>
<accession>A0A183J6A8</accession>
<gene>
    <name evidence="2" type="ORF">SBAD_LOCUS11406</name>
</gene>
<dbReference type="AlphaFoldDB" id="A0A183J6A8"/>
<keyword evidence="3" id="KW-1185">Reference proteome</keyword>
<proteinExistence type="predicted"/>